<name>A0A5J4KU29_9CHLR</name>
<keyword evidence="1" id="KW-0479">Metal-binding</keyword>
<dbReference type="GO" id="GO:0008270">
    <property type="term" value="F:zinc ion binding"/>
    <property type="evidence" value="ECO:0007669"/>
    <property type="project" value="UniProtKB-KW"/>
</dbReference>
<dbReference type="InterPro" id="IPR000962">
    <property type="entry name" value="Znf_DskA_TraR"/>
</dbReference>
<evidence type="ECO:0000256" key="2">
    <source>
        <dbReference type="ARBA" id="ARBA00022771"/>
    </source>
</evidence>
<evidence type="ECO:0000313" key="7">
    <source>
        <dbReference type="EMBL" id="GER90692.1"/>
    </source>
</evidence>
<comment type="caution">
    <text evidence="7">The sequence shown here is derived from an EMBL/GenBank/DDBJ whole genome shotgun (WGS) entry which is preliminary data.</text>
</comment>
<dbReference type="PANTHER" id="PTHR33823">
    <property type="entry name" value="RNA POLYMERASE-BINDING TRANSCRIPTION FACTOR DKSA-RELATED"/>
    <property type="match status" value="1"/>
</dbReference>
<organism evidence="7 8">
    <name type="scientific">Dictyobacter vulcani</name>
    <dbReference type="NCBI Taxonomy" id="2607529"/>
    <lineage>
        <taxon>Bacteria</taxon>
        <taxon>Bacillati</taxon>
        <taxon>Chloroflexota</taxon>
        <taxon>Ktedonobacteria</taxon>
        <taxon>Ktedonobacterales</taxon>
        <taxon>Dictyobacteraceae</taxon>
        <taxon>Dictyobacter</taxon>
    </lineage>
</organism>
<feature type="coiled-coil region" evidence="5">
    <location>
        <begin position="10"/>
        <end position="53"/>
    </location>
</feature>
<accession>A0A5J4KU29</accession>
<keyword evidence="5" id="KW-0175">Coiled coil</keyword>
<evidence type="ECO:0000256" key="3">
    <source>
        <dbReference type="ARBA" id="ARBA00022833"/>
    </source>
</evidence>
<keyword evidence="3" id="KW-0862">Zinc</keyword>
<reference evidence="7 8" key="1">
    <citation type="submission" date="2019-10" db="EMBL/GenBank/DDBJ databases">
        <title>Dictyobacter vulcani sp. nov., within the class Ktedonobacteria, isolated from soil of volcanic Mt. Zao.</title>
        <authorList>
            <person name="Zheng Y."/>
            <person name="Wang C.M."/>
            <person name="Sakai Y."/>
            <person name="Abe K."/>
            <person name="Yokota A."/>
            <person name="Yabe S."/>
        </authorList>
    </citation>
    <scope>NUCLEOTIDE SEQUENCE [LARGE SCALE GENOMIC DNA]</scope>
    <source>
        <strain evidence="7 8">W12</strain>
    </source>
</reference>
<dbReference type="SUPFAM" id="SSF109635">
    <property type="entry name" value="DnaK suppressor protein DksA, alpha-hairpin domain"/>
    <property type="match status" value="1"/>
</dbReference>
<gene>
    <name evidence="7" type="primary">dksA</name>
    <name evidence="7" type="ORF">KDW_48540</name>
</gene>
<dbReference type="AlphaFoldDB" id="A0A5J4KU29"/>
<dbReference type="Pfam" id="PF01258">
    <property type="entry name" value="zf-dskA_traR"/>
    <property type="match status" value="1"/>
</dbReference>
<sequence length="120" mass="13728">MLQIDMPARRALLEHKLAELQQRIEELRVQENIEVAEEDLEESAVRASDTELEEAMLSGELKLLHDIKSALKRIDEGRYGYCLVCGQPIPARRLEALPWAGLCVKDQQESERSQHHKVAL</sequence>
<dbReference type="SUPFAM" id="SSF57716">
    <property type="entry name" value="Glucocorticoid receptor-like (DNA-binding domain)"/>
    <property type="match status" value="1"/>
</dbReference>
<dbReference type="PANTHER" id="PTHR33823:SF4">
    <property type="entry name" value="GENERAL STRESS PROTEIN 16O"/>
    <property type="match status" value="1"/>
</dbReference>
<dbReference type="PROSITE" id="PS51128">
    <property type="entry name" value="ZF_DKSA_2"/>
    <property type="match status" value="1"/>
</dbReference>
<dbReference type="Gene3D" id="1.20.120.910">
    <property type="entry name" value="DksA, coiled-coil domain"/>
    <property type="match status" value="1"/>
</dbReference>
<evidence type="ECO:0000259" key="6">
    <source>
        <dbReference type="Pfam" id="PF01258"/>
    </source>
</evidence>
<dbReference type="EMBL" id="BKZW01000002">
    <property type="protein sequence ID" value="GER90692.1"/>
    <property type="molecule type" value="Genomic_DNA"/>
</dbReference>
<protein>
    <submittedName>
        <fullName evidence="7">RNA polymerase-binding transcription factor DksA</fullName>
    </submittedName>
</protein>
<feature type="domain" description="Zinc finger DksA/TraR C4-type" evidence="6">
    <location>
        <begin position="77"/>
        <end position="112"/>
    </location>
</feature>
<evidence type="ECO:0000256" key="4">
    <source>
        <dbReference type="PROSITE-ProRule" id="PRU00510"/>
    </source>
</evidence>
<evidence type="ECO:0000256" key="5">
    <source>
        <dbReference type="SAM" id="Coils"/>
    </source>
</evidence>
<dbReference type="InterPro" id="IPR037187">
    <property type="entry name" value="DnaK_N"/>
</dbReference>
<evidence type="ECO:0000313" key="8">
    <source>
        <dbReference type="Proteomes" id="UP000326912"/>
    </source>
</evidence>
<feature type="zinc finger region" description="dksA C4-type" evidence="4">
    <location>
        <begin position="82"/>
        <end position="106"/>
    </location>
</feature>
<dbReference type="RefSeq" id="WP_151758396.1">
    <property type="nucleotide sequence ID" value="NZ_BKZW01000002.1"/>
</dbReference>
<keyword evidence="2" id="KW-0863">Zinc-finger</keyword>
<dbReference type="Proteomes" id="UP000326912">
    <property type="component" value="Unassembled WGS sequence"/>
</dbReference>
<evidence type="ECO:0000256" key="1">
    <source>
        <dbReference type="ARBA" id="ARBA00022723"/>
    </source>
</evidence>
<proteinExistence type="predicted"/>
<keyword evidence="8" id="KW-1185">Reference proteome</keyword>